<dbReference type="GO" id="GO:0003735">
    <property type="term" value="F:structural constituent of ribosome"/>
    <property type="evidence" value="ECO:0007669"/>
    <property type="project" value="InterPro"/>
</dbReference>
<keyword evidence="11" id="KW-1185">Reference proteome</keyword>
<dbReference type="PANTHER" id="PTHR13231">
    <property type="entry name" value="MITOCHONDRIAL RIBOSOMAL PROTEIN S31"/>
    <property type="match status" value="1"/>
</dbReference>
<name>A0A1B0CK83_LUTLO</name>
<evidence type="ECO:0000256" key="6">
    <source>
        <dbReference type="ARBA" id="ARBA00023274"/>
    </source>
</evidence>
<evidence type="ECO:0000313" key="11">
    <source>
        <dbReference type="Proteomes" id="UP000092461"/>
    </source>
</evidence>
<evidence type="ECO:0000256" key="8">
    <source>
        <dbReference type="ARBA" id="ARBA00035363"/>
    </source>
</evidence>
<evidence type="ECO:0000256" key="3">
    <source>
        <dbReference type="ARBA" id="ARBA00022946"/>
    </source>
</evidence>
<organism evidence="10 11">
    <name type="scientific">Lutzomyia longipalpis</name>
    <name type="common">Sand fly</name>
    <dbReference type="NCBI Taxonomy" id="7200"/>
    <lineage>
        <taxon>Eukaryota</taxon>
        <taxon>Metazoa</taxon>
        <taxon>Ecdysozoa</taxon>
        <taxon>Arthropoda</taxon>
        <taxon>Hexapoda</taxon>
        <taxon>Insecta</taxon>
        <taxon>Pterygota</taxon>
        <taxon>Neoptera</taxon>
        <taxon>Endopterygota</taxon>
        <taxon>Diptera</taxon>
        <taxon>Nematocera</taxon>
        <taxon>Psychodoidea</taxon>
        <taxon>Psychodidae</taxon>
        <taxon>Lutzomyia</taxon>
        <taxon>Lutzomyia</taxon>
    </lineage>
</organism>
<evidence type="ECO:0000256" key="1">
    <source>
        <dbReference type="ARBA" id="ARBA00004173"/>
    </source>
</evidence>
<evidence type="ECO:0000313" key="10">
    <source>
        <dbReference type="EnsemblMetazoa" id="LLOJ005020-PA"/>
    </source>
</evidence>
<evidence type="ECO:0000256" key="4">
    <source>
        <dbReference type="ARBA" id="ARBA00022980"/>
    </source>
</evidence>
<sequence>MLVRHILGKNLTRINYHVGKTAGRFFSKKSGNDSSSSDSDDEAVKTKKPQPGVSSNRLNELLASMKVEDKALGGKSLDVTPGSLRKRKERAVEAAQGKVEEAQDLEQATKNVAESLGGDVRQTESELLRKLLDISNQASEAKIRSDAAQDSSKLNDIIVGMKIERTKKAPGREAKDGKIPKRGDSARRSGGSEKSFPREVTATRTKSPNIENFDRVNLWGAQPLNLFPKDVKELEDPLKIWSLLQQRELQASFESPPRNYFEKMQRWTNEGKIWHFPIDNEQGLEEERKIYFADHVFLEPHIESWCPKVGPVRHFMELVCVGLSKNPYITVKEKLDHLTWFEEYFESKKELLKEIIIQDGEYPWKRIILSIWCW</sequence>
<dbReference type="Pfam" id="PF15433">
    <property type="entry name" value="MRP-S31"/>
    <property type="match status" value="1"/>
</dbReference>
<keyword evidence="3" id="KW-0809">Transit peptide</keyword>
<accession>A0A1B0CK83</accession>
<protein>
    <recommendedName>
        <fullName evidence="7">Small ribosomal subunit protein mS31</fullName>
    </recommendedName>
    <alternativeName>
        <fullName evidence="8">28S ribosomal protein S31, mitochondrial</fullName>
    </alternativeName>
</protein>
<dbReference type="AlphaFoldDB" id="A0A1B0CK83"/>
<feature type="region of interest" description="Disordered" evidence="9">
    <location>
        <begin position="163"/>
        <end position="203"/>
    </location>
</feature>
<evidence type="ECO:0000256" key="7">
    <source>
        <dbReference type="ARBA" id="ARBA00035133"/>
    </source>
</evidence>
<feature type="region of interest" description="Disordered" evidence="9">
    <location>
        <begin position="24"/>
        <end position="58"/>
    </location>
</feature>
<keyword evidence="4" id="KW-0689">Ribosomal protein</keyword>
<dbReference type="EnsemblMetazoa" id="LLOJ005020-RA">
    <property type="protein sequence ID" value="LLOJ005020-PA"/>
    <property type="gene ID" value="LLOJ005020"/>
</dbReference>
<dbReference type="EMBL" id="AJWK01015894">
    <property type="status" value="NOT_ANNOTATED_CDS"/>
    <property type="molecule type" value="Genomic_DNA"/>
</dbReference>
<dbReference type="Proteomes" id="UP000092461">
    <property type="component" value="Unassembled WGS sequence"/>
</dbReference>
<evidence type="ECO:0000256" key="9">
    <source>
        <dbReference type="SAM" id="MobiDB-lite"/>
    </source>
</evidence>
<comment type="subcellular location">
    <subcellularLocation>
        <location evidence="1">Mitochondrion</location>
    </subcellularLocation>
</comment>
<reference evidence="10" key="1">
    <citation type="submission" date="2020-05" db="UniProtKB">
        <authorList>
            <consortium name="EnsemblMetazoa"/>
        </authorList>
    </citation>
    <scope>IDENTIFICATION</scope>
    <source>
        <strain evidence="10">Jacobina</strain>
    </source>
</reference>
<keyword evidence="6" id="KW-0687">Ribonucleoprotein</keyword>
<evidence type="ECO:0000256" key="2">
    <source>
        <dbReference type="ARBA" id="ARBA00011057"/>
    </source>
</evidence>
<dbReference type="VEuPathDB" id="VectorBase:LLOJ005020"/>
<dbReference type="GO" id="GO:0005763">
    <property type="term" value="C:mitochondrial small ribosomal subunit"/>
    <property type="evidence" value="ECO:0007669"/>
    <property type="project" value="InterPro"/>
</dbReference>
<keyword evidence="5" id="KW-0496">Mitochondrion</keyword>
<evidence type="ECO:0000256" key="5">
    <source>
        <dbReference type="ARBA" id="ARBA00023128"/>
    </source>
</evidence>
<dbReference type="PANTHER" id="PTHR13231:SF3">
    <property type="entry name" value="SMALL RIBOSOMAL SUBUNIT PROTEIN MS31"/>
    <property type="match status" value="1"/>
</dbReference>
<feature type="compositionally biased region" description="Basic and acidic residues" evidence="9">
    <location>
        <begin position="163"/>
        <end position="197"/>
    </location>
</feature>
<dbReference type="InterPro" id="IPR026299">
    <property type="entry name" value="MRP-S31"/>
</dbReference>
<proteinExistence type="inferred from homology"/>
<dbReference type="VEuPathDB" id="VectorBase:LLONM1_003441"/>
<comment type="similarity">
    <text evidence="2">Belongs to the mitochondrion-specific ribosomal protein mS31 family.</text>
</comment>